<accession>A0A9P6E7F7</accession>
<protein>
    <submittedName>
        <fullName evidence="1">Uncharacterized protein</fullName>
    </submittedName>
</protein>
<dbReference type="EMBL" id="MU157905">
    <property type="protein sequence ID" value="KAF9524051.1"/>
    <property type="molecule type" value="Genomic_DNA"/>
</dbReference>
<gene>
    <name evidence="1" type="ORF">CPB83DRAFT_898197</name>
</gene>
<reference evidence="1" key="1">
    <citation type="submission" date="2020-11" db="EMBL/GenBank/DDBJ databases">
        <authorList>
            <consortium name="DOE Joint Genome Institute"/>
            <person name="Ahrendt S."/>
            <person name="Riley R."/>
            <person name="Andreopoulos W."/>
            <person name="Labutti K."/>
            <person name="Pangilinan J."/>
            <person name="Ruiz-Duenas F.J."/>
            <person name="Barrasa J.M."/>
            <person name="Sanchez-Garcia M."/>
            <person name="Camarero S."/>
            <person name="Miyauchi S."/>
            <person name="Serrano A."/>
            <person name="Linde D."/>
            <person name="Babiker R."/>
            <person name="Drula E."/>
            <person name="Ayuso-Fernandez I."/>
            <person name="Pacheco R."/>
            <person name="Padilla G."/>
            <person name="Ferreira P."/>
            <person name="Barriuso J."/>
            <person name="Kellner H."/>
            <person name="Castanera R."/>
            <person name="Alfaro M."/>
            <person name="Ramirez L."/>
            <person name="Pisabarro A.G."/>
            <person name="Kuo A."/>
            <person name="Tritt A."/>
            <person name="Lipzen A."/>
            <person name="He G."/>
            <person name="Yan M."/>
            <person name="Ng V."/>
            <person name="Cullen D."/>
            <person name="Martin F."/>
            <person name="Rosso M.-N."/>
            <person name="Henrissat B."/>
            <person name="Hibbett D."/>
            <person name="Martinez A.T."/>
            <person name="Grigoriev I.V."/>
        </authorList>
    </citation>
    <scope>NUCLEOTIDE SEQUENCE</scope>
    <source>
        <strain evidence="1">CBS 506.95</strain>
    </source>
</reference>
<evidence type="ECO:0000313" key="1">
    <source>
        <dbReference type="EMBL" id="KAF9524051.1"/>
    </source>
</evidence>
<evidence type="ECO:0000313" key="2">
    <source>
        <dbReference type="Proteomes" id="UP000807306"/>
    </source>
</evidence>
<dbReference type="Proteomes" id="UP000807306">
    <property type="component" value="Unassembled WGS sequence"/>
</dbReference>
<keyword evidence="2" id="KW-1185">Reference proteome</keyword>
<name>A0A9P6E7F7_9AGAR</name>
<dbReference type="AlphaFoldDB" id="A0A9P6E7F7"/>
<organism evidence="1 2">
    <name type="scientific">Crepidotus variabilis</name>
    <dbReference type="NCBI Taxonomy" id="179855"/>
    <lineage>
        <taxon>Eukaryota</taxon>
        <taxon>Fungi</taxon>
        <taxon>Dikarya</taxon>
        <taxon>Basidiomycota</taxon>
        <taxon>Agaricomycotina</taxon>
        <taxon>Agaricomycetes</taxon>
        <taxon>Agaricomycetidae</taxon>
        <taxon>Agaricales</taxon>
        <taxon>Agaricineae</taxon>
        <taxon>Crepidotaceae</taxon>
        <taxon>Crepidotus</taxon>
    </lineage>
</organism>
<comment type="caution">
    <text evidence="1">The sequence shown here is derived from an EMBL/GenBank/DDBJ whole genome shotgun (WGS) entry which is preliminary data.</text>
</comment>
<sequence length="227" mass="26565">MSLIHRPNLVINLRKVEDAREDLVREAGIERLSLHLPVFHPDDIKDALLYPPIPSMFSDVAGSYTDRLLRPHEIKEIWTDKAIRLRKPQIIVEQICVGAHHRVIAEGLIDFHRTLIRGTRISARYNDLPTDEYRYFVVNTQYLTRELAIIRVGLCTCRGWRVPAADFILELPRWRCDVVFPKALAHYVNHRLDFLIPNYSHRRIEEQARQDLIEQGHGQGPLEEKKE</sequence>
<proteinExistence type="predicted"/>